<organism evidence="8 9">
    <name type="scientific">Rugosimonospora africana</name>
    <dbReference type="NCBI Taxonomy" id="556532"/>
    <lineage>
        <taxon>Bacteria</taxon>
        <taxon>Bacillati</taxon>
        <taxon>Actinomycetota</taxon>
        <taxon>Actinomycetes</taxon>
        <taxon>Micromonosporales</taxon>
        <taxon>Micromonosporaceae</taxon>
        <taxon>Rugosimonospora</taxon>
    </lineage>
</organism>
<dbReference type="InterPro" id="IPR043133">
    <property type="entry name" value="GTP-CH-I_C/QueF"/>
</dbReference>
<dbReference type="GO" id="GO:0004150">
    <property type="term" value="F:dihydroneopterin aldolase activity"/>
    <property type="evidence" value="ECO:0007669"/>
    <property type="project" value="UniProtKB-UniRule"/>
</dbReference>
<dbReference type="InterPro" id="IPR006157">
    <property type="entry name" value="FolB_dom"/>
</dbReference>
<dbReference type="PANTHER" id="PTHR42844:SF1">
    <property type="entry name" value="DIHYDRONEOPTERIN ALDOLASE 1-RELATED"/>
    <property type="match status" value="1"/>
</dbReference>
<comment type="pathway">
    <text evidence="2 6">Cofactor biosynthesis; tetrahydrofolate biosynthesis; 2-amino-4-hydroxy-6-hydroxymethyl-7,8-dihydropteridine diphosphate from 7,8-dihydroneopterin triphosphate: step 3/4.</text>
</comment>
<proteinExistence type="inferred from homology"/>
<dbReference type="SUPFAM" id="SSF55620">
    <property type="entry name" value="Tetrahydrobiopterin biosynthesis enzymes-like"/>
    <property type="match status" value="1"/>
</dbReference>
<dbReference type="GO" id="GO:0046654">
    <property type="term" value="P:tetrahydrofolate biosynthetic process"/>
    <property type="evidence" value="ECO:0007669"/>
    <property type="project" value="UniProtKB-UniRule"/>
</dbReference>
<keyword evidence="5 6" id="KW-0456">Lyase</keyword>
<dbReference type="UniPathway" id="UPA00077">
    <property type="reaction ID" value="UER00154"/>
</dbReference>
<accession>A0A8J3VT84</accession>
<dbReference type="PANTHER" id="PTHR42844">
    <property type="entry name" value="DIHYDRONEOPTERIN ALDOLASE 1-RELATED"/>
    <property type="match status" value="1"/>
</dbReference>
<dbReference type="EMBL" id="BONZ01000063">
    <property type="protein sequence ID" value="GIH18162.1"/>
    <property type="molecule type" value="Genomic_DNA"/>
</dbReference>
<evidence type="ECO:0000256" key="6">
    <source>
        <dbReference type="RuleBase" id="RU362079"/>
    </source>
</evidence>
<protein>
    <recommendedName>
        <fullName evidence="6">7,8-dihydroneopterin aldolase</fullName>
        <ecNumber evidence="6">4.1.2.25</ecNumber>
    </recommendedName>
</protein>
<dbReference type="Gene3D" id="3.30.1130.10">
    <property type="match status" value="1"/>
</dbReference>
<evidence type="ECO:0000256" key="3">
    <source>
        <dbReference type="ARBA" id="ARBA00005708"/>
    </source>
</evidence>
<name>A0A8J3VT84_9ACTN</name>
<comment type="caution">
    <text evidence="8">The sequence shown here is derived from an EMBL/GenBank/DDBJ whole genome shotgun (WGS) entry which is preliminary data.</text>
</comment>
<dbReference type="GO" id="GO:0005737">
    <property type="term" value="C:cytoplasm"/>
    <property type="evidence" value="ECO:0007669"/>
    <property type="project" value="TreeGrafter"/>
</dbReference>
<dbReference type="AlphaFoldDB" id="A0A8J3VT84"/>
<evidence type="ECO:0000259" key="7">
    <source>
        <dbReference type="SMART" id="SM00905"/>
    </source>
</evidence>
<gene>
    <name evidence="8" type="primary">folB</name>
    <name evidence="8" type="ORF">Raf01_63340</name>
</gene>
<reference evidence="8" key="1">
    <citation type="submission" date="2021-01" db="EMBL/GenBank/DDBJ databases">
        <title>Whole genome shotgun sequence of Rugosimonospora africana NBRC 104875.</title>
        <authorList>
            <person name="Komaki H."/>
            <person name="Tamura T."/>
        </authorList>
    </citation>
    <scope>NUCLEOTIDE SEQUENCE</scope>
    <source>
        <strain evidence="8">NBRC 104875</strain>
    </source>
</reference>
<dbReference type="GO" id="GO:0046656">
    <property type="term" value="P:folic acid biosynthetic process"/>
    <property type="evidence" value="ECO:0007669"/>
    <property type="project" value="UniProtKB-UniRule"/>
</dbReference>
<dbReference type="InterPro" id="IPR006156">
    <property type="entry name" value="Dihydroneopterin_aldolase"/>
</dbReference>
<keyword evidence="4 6" id="KW-0289">Folate biosynthesis</keyword>
<dbReference type="FunFam" id="3.30.1130.10:FF:000003">
    <property type="entry name" value="7,8-dihydroneopterin aldolase"/>
    <property type="match status" value="1"/>
</dbReference>
<feature type="domain" description="Dihydroneopterin aldolase/epimerase" evidence="7">
    <location>
        <begin position="9"/>
        <end position="121"/>
    </location>
</feature>
<comment type="function">
    <text evidence="6">Catalyzes the conversion of 7,8-dihydroneopterin to 6-hydroxymethyl-7,8-dihydropterin.</text>
</comment>
<dbReference type="Proteomes" id="UP000642748">
    <property type="component" value="Unassembled WGS sequence"/>
</dbReference>
<dbReference type="EC" id="4.1.2.25" evidence="6"/>
<comment type="similarity">
    <text evidence="3 6">Belongs to the DHNA family.</text>
</comment>
<evidence type="ECO:0000256" key="1">
    <source>
        <dbReference type="ARBA" id="ARBA00001353"/>
    </source>
</evidence>
<dbReference type="Pfam" id="PF02152">
    <property type="entry name" value="FolB"/>
    <property type="match status" value="1"/>
</dbReference>
<comment type="catalytic activity">
    <reaction evidence="1 6">
        <text>7,8-dihydroneopterin = 6-hydroxymethyl-7,8-dihydropterin + glycolaldehyde</text>
        <dbReference type="Rhea" id="RHEA:10540"/>
        <dbReference type="ChEBI" id="CHEBI:17001"/>
        <dbReference type="ChEBI" id="CHEBI:17071"/>
        <dbReference type="ChEBI" id="CHEBI:44841"/>
        <dbReference type="EC" id="4.1.2.25"/>
    </reaction>
</comment>
<evidence type="ECO:0000256" key="2">
    <source>
        <dbReference type="ARBA" id="ARBA00005013"/>
    </source>
</evidence>
<dbReference type="SMART" id="SM00905">
    <property type="entry name" value="FolB"/>
    <property type="match status" value="1"/>
</dbReference>
<evidence type="ECO:0000256" key="5">
    <source>
        <dbReference type="ARBA" id="ARBA00023239"/>
    </source>
</evidence>
<sequence>MGGDVPGTIELKGLTVHGHHGVYENERAQGQAFVVDVSLEVDLQKSIASDEVGDTVHYGELADELAAIVAGEPVKLIETLTSRLLDHCLSSPLVQAATVTVHKPHAPIPHAFGDVAVTLSGRRS</sequence>
<keyword evidence="9" id="KW-1185">Reference proteome</keyword>
<evidence type="ECO:0000313" key="9">
    <source>
        <dbReference type="Proteomes" id="UP000642748"/>
    </source>
</evidence>
<evidence type="ECO:0000256" key="4">
    <source>
        <dbReference type="ARBA" id="ARBA00022909"/>
    </source>
</evidence>
<evidence type="ECO:0000313" key="8">
    <source>
        <dbReference type="EMBL" id="GIH18162.1"/>
    </source>
</evidence>
<dbReference type="NCBIfam" id="TIGR00526">
    <property type="entry name" value="folB_dom"/>
    <property type="match status" value="1"/>
</dbReference>
<dbReference type="CDD" id="cd00534">
    <property type="entry name" value="DHNA_DHNTPE"/>
    <property type="match status" value="1"/>
</dbReference>
<dbReference type="NCBIfam" id="TIGR00525">
    <property type="entry name" value="folB"/>
    <property type="match status" value="1"/>
</dbReference>